<dbReference type="SUPFAM" id="SSF56112">
    <property type="entry name" value="Protein kinase-like (PK-like)"/>
    <property type="match status" value="1"/>
</dbReference>
<evidence type="ECO:0008006" key="3">
    <source>
        <dbReference type="Google" id="ProtNLM"/>
    </source>
</evidence>
<evidence type="ECO:0000313" key="1">
    <source>
        <dbReference type="EMBL" id="RDH23534.1"/>
    </source>
</evidence>
<protein>
    <recommendedName>
        <fullName evidence="3">Aminoglycoside phosphotransferase domain-containing protein</fullName>
    </recommendedName>
</protein>
<proteinExistence type="predicted"/>
<dbReference type="InterPro" id="IPR051678">
    <property type="entry name" value="AGP_Transferase"/>
</dbReference>
<dbReference type="PANTHER" id="PTHR21310">
    <property type="entry name" value="AMINOGLYCOSIDE PHOSPHOTRANSFERASE-RELATED-RELATED"/>
    <property type="match status" value="1"/>
</dbReference>
<dbReference type="EMBL" id="KZ851904">
    <property type="protein sequence ID" value="RDH23534.1"/>
    <property type="molecule type" value="Genomic_DNA"/>
</dbReference>
<gene>
    <name evidence="1" type="ORF">M747DRAFT_312921</name>
</gene>
<accession>A0A370C6S8</accession>
<dbReference type="InterPro" id="IPR011009">
    <property type="entry name" value="Kinase-like_dom_sf"/>
</dbReference>
<sequence length="499" mass="56501">MKQRNEFGERIHGCYKGLVNASYLIRMVKSVSFRYVQGHTFEIYLTFLNRSNLILLDSIKKIIMAFAMSDRSVTGTSTPHPASAAEQLGDLLTINRDALTTLAVEVRRKQTIDTFTTASVLSCHKGSRNVIHVVEFDDQMRYIIRLPISCRPGHCTETAKRALVAKVEMMRFIQKRAHFPMPEVYDFDASPENILGTSYIVESFIPGTLVSDAWFDNSGTMTLDQKRLRILDCVAETMAKLHRFCFDGIGTLGPDAHGDLRVLPCYYSRKGVGTDVQYAEYGPYESTVDFLRERLLISPGGTEEEGPFDVGCLIMLEMMIGCMPLSTSQKEETDETFVLAVPQFDSVNIRIDEQCNVSGIIDWDGVQTMPRFLGYATFPKWIMRDMDPVERGWSLESQEDSAEQLRWYRLLYNRKMQGLLNGVGDARFVNKTHIFASILLAIDNPAARKEIVRTLVGKVYPAKLEKATRLIEDAGNGELLRQDKERLLGGFELLFSISR</sequence>
<evidence type="ECO:0000313" key="2">
    <source>
        <dbReference type="Proteomes" id="UP000253845"/>
    </source>
</evidence>
<organism evidence="1 2">
    <name type="scientific">Aspergillus niger ATCC 13496</name>
    <dbReference type="NCBI Taxonomy" id="1353008"/>
    <lineage>
        <taxon>Eukaryota</taxon>
        <taxon>Fungi</taxon>
        <taxon>Dikarya</taxon>
        <taxon>Ascomycota</taxon>
        <taxon>Pezizomycotina</taxon>
        <taxon>Eurotiomycetes</taxon>
        <taxon>Eurotiomycetidae</taxon>
        <taxon>Eurotiales</taxon>
        <taxon>Aspergillaceae</taxon>
        <taxon>Aspergillus</taxon>
        <taxon>Aspergillus subgen. Circumdati</taxon>
    </lineage>
</organism>
<dbReference type="VEuPathDB" id="FungiDB:M747DRAFT_312921"/>
<dbReference type="Proteomes" id="UP000253845">
    <property type="component" value="Unassembled WGS sequence"/>
</dbReference>
<name>A0A370C6S8_ASPNG</name>
<reference evidence="1 2" key="1">
    <citation type="submission" date="2018-07" db="EMBL/GenBank/DDBJ databases">
        <title>Section-level genome sequencing of Aspergillus section Nigri to investigate inter- and intra-species variation.</title>
        <authorList>
            <consortium name="DOE Joint Genome Institute"/>
            <person name="Vesth T.C."/>
            <person name="Nybo J.L."/>
            <person name="Theobald S."/>
            <person name="Frisvad J.C."/>
            <person name="Larsen T.O."/>
            <person name="Nielsen K.F."/>
            <person name="Hoof J.B."/>
            <person name="Brandl J."/>
            <person name="Salamov A."/>
            <person name="Riley R."/>
            <person name="Gladden J.M."/>
            <person name="Phatale P."/>
            <person name="Nielsen M.T."/>
            <person name="Lyhne E.K."/>
            <person name="Kogle M.E."/>
            <person name="Strasser K."/>
            <person name="McDonnell E."/>
            <person name="Barry K."/>
            <person name="Clum A."/>
            <person name="Chen C."/>
            <person name="Nolan M."/>
            <person name="Sandor L."/>
            <person name="Kuo A."/>
            <person name="Lipzen A."/>
            <person name="Hainaut M."/>
            <person name="Drula E."/>
            <person name="Tsang A."/>
            <person name="Magnuson J.K."/>
            <person name="Henrissat B."/>
            <person name="Wiebenga A."/>
            <person name="Simmons B.A."/>
            <person name="Makela M.R."/>
            <person name="De vries R.P."/>
            <person name="Grigoriev I.V."/>
            <person name="Mortensen U.H."/>
            <person name="Baker S.E."/>
            <person name="Andersen M.R."/>
        </authorList>
    </citation>
    <scope>NUCLEOTIDE SEQUENCE [LARGE SCALE GENOMIC DNA]</scope>
    <source>
        <strain evidence="1 2">ATCC 13496</strain>
    </source>
</reference>
<dbReference type="PANTHER" id="PTHR21310:SF15">
    <property type="entry name" value="AMINOGLYCOSIDE PHOSPHOTRANSFERASE DOMAIN-CONTAINING PROTEIN"/>
    <property type="match status" value="1"/>
</dbReference>
<dbReference type="AlphaFoldDB" id="A0A370C6S8"/>